<evidence type="ECO:0000313" key="2">
    <source>
        <dbReference type="EMBL" id="ETA69383.1"/>
    </source>
</evidence>
<feature type="transmembrane region" description="Helical" evidence="1">
    <location>
        <begin position="247"/>
        <end position="275"/>
    </location>
</feature>
<dbReference type="Proteomes" id="UP000019483">
    <property type="component" value="Unassembled WGS sequence"/>
</dbReference>
<feature type="transmembrane region" description="Helical" evidence="1">
    <location>
        <begin position="182"/>
        <end position="207"/>
    </location>
</feature>
<dbReference type="AlphaFoldDB" id="W9DUA0"/>
<feature type="transmembrane region" description="Helical" evidence="1">
    <location>
        <begin position="90"/>
        <end position="123"/>
    </location>
</feature>
<name>W9DUA0_METTI</name>
<sequence length="364" mass="40204">MSWYVVDVIDRAVERTRSFLFEPFDITKWLKLAIIVFFIGGSGGFNGGGNGGSYDTSAGEPDVSWIPDSLTDFLSNLSHHISSFSDTTMLMTLVLILLLIFLIAIILGYIGSTMEFVLVESLVSNEVRIREYFKKFMGKGLSLYVLRLVIVFAVILMIVIVTAPFIFLIAEGDSGASGALGIIGFIFAIIAAVILFIIVLGIIGSFINMAIPVSMYQDSGLLSAIGRVFSQFKADWKQMVIYWIGRGILGFAVAIMAGIIGLIILVILVLLLGAIDLALYYILNMVLSGTVLWSLLIAVVIVELLLLSFTSAIIRMPFAVFMKYHMLSFLELWYQLKMPIFDELHSTSGNGPDQWIEEAEIIDE</sequence>
<feature type="transmembrane region" description="Helical" evidence="1">
    <location>
        <begin position="144"/>
        <end position="170"/>
    </location>
</feature>
<dbReference type="EMBL" id="AZAJ01000001">
    <property type="protein sequence ID" value="ETA69383.1"/>
    <property type="molecule type" value="Genomic_DNA"/>
</dbReference>
<dbReference type="STRING" id="1090322.MettiDRAFT_2881"/>
<accession>W9DUA0</accession>
<dbReference type="Pfam" id="PF24400">
    <property type="entry name" value="DUF7544"/>
    <property type="match status" value="1"/>
</dbReference>
<gene>
    <name evidence="2" type="ORF">MettiDRAFT_2881</name>
</gene>
<protein>
    <submittedName>
        <fullName evidence="2">Uncharacterized protein</fullName>
    </submittedName>
</protein>
<dbReference type="RefSeq" id="WP_023846515.1">
    <property type="nucleotide sequence ID" value="NZ_AZAJ01000001.1"/>
</dbReference>
<keyword evidence="1" id="KW-1133">Transmembrane helix</keyword>
<keyword evidence="1" id="KW-0472">Membrane</keyword>
<keyword evidence="1" id="KW-0812">Transmembrane</keyword>
<comment type="caution">
    <text evidence="2">The sequence shown here is derived from an EMBL/GenBank/DDBJ whole genome shotgun (WGS) entry which is preliminary data.</text>
</comment>
<evidence type="ECO:0000313" key="3">
    <source>
        <dbReference type="Proteomes" id="UP000019483"/>
    </source>
</evidence>
<proteinExistence type="predicted"/>
<reference evidence="2 3" key="1">
    <citation type="submission" date="2013-08" db="EMBL/GenBank/DDBJ databases">
        <authorList>
            <consortium name="DOE Joint Genome Institute"/>
            <person name="Eisen J."/>
            <person name="Huntemann M."/>
            <person name="Han J."/>
            <person name="Chen A."/>
            <person name="Kyrpides N."/>
            <person name="Mavromatis K."/>
            <person name="Markowitz V."/>
            <person name="Palaniappan K."/>
            <person name="Ivanova N."/>
            <person name="Schaumberg A."/>
            <person name="Pati A."/>
            <person name="Liolios K."/>
            <person name="Nordberg H.P."/>
            <person name="Cantor M.N."/>
            <person name="Hua S.X."/>
            <person name="Woyke T."/>
        </authorList>
    </citation>
    <scope>NUCLEOTIDE SEQUENCE [LARGE SCALE GENOMIC DNA]</scope>
    <source>
        <strain evidence="2 3">DSM 2278</strain>
    </source>
</reference>
<dbReference type="InterPro" id="IPR055966">
    <property type="entry name" value="DUF7544"/>
</dbReference>
<organism evidence="2 3">
    <name type="scientific">Methanolobus tindarius DSM 2278</name>
    <dbReference type="NCBI Taxonomy" id="1090322"/>
    <lineage>
        <taxon>Archaea</taxon>
        <taxon>Methanobacteriati</taxon>
        <taxon>Methanobacteriota</taxon>
        <taxon>Stenosarchaea group</taxon>
        <taxon>Methanomicrobia</taxon>
        <taxon>Methanosarcinales</taxon>
        <taxon>Methanosarcinaceae</taxon>
        <taxon>Methanolobus</taxon>
    </lineage>
</organism>
<dbReference type="OrthoDB" id="137652at2157"/>
<keyword evidence="3" id="KW-1185">Reference proteome</keyword>
<feature type="transmembrane region" description="Helical" evidence="1">
    <location>
        <begin position="281"/>
        <end position="306"/>
    </location>
</feature>
<evidence type="ECO:0000256" key="1">
    <source>
        <dbReference type="SAM" id="Phobius"/>
    </source>
</evidence>